<evidence type="ECO:0000259" key="3">
    <source>
        <dbReference type="PROSITE" id="PS50157"/>
    </source>
</evidence>
<keyword evidence="1" id="KW-0863">Zinc-finger</keyword>
<feature type="compositionally biased region" description="Polar residues" evidence="2">
    <location>
        <begin position="45"/>
        <end position="63"/>
    </location>
</feature>
<sequence>MESPSRGSRYSASSRVAHKLGRDIALIAIPHRPRPRAATTTPTTKLLNESPSLSGTTAPSSPTLAEFPGSGSGDDAIDGPPRPTTPQIKLGANDGDGSPSLVRDMSFRKHNRGIGSIDSMLSSTTCVNTQSECSRPASRVSRVHRYDGGMPDVLMLEEAAKIAYAQTHAQDVEDLSGLVVLESLTPTHRMHFVSANSPAFSPSPVPIHADFQCEDVAHEETKVVNEISSWVLRSLWGKEVDECIAPLLVADCTNRYLQELWTAAEQGTLKSAAASPDQASSSPNTIKQESGGNGYGQPLRNGNGKGKRKADGGSEDGDDFGDSDGGKRDDDGHNIAGAQRQPGRVGASANFSCPYRKRNPLRFNVREYYVCATHSFADMSQLKKHIRAHHPPVQRNAGPFSCPRCFQGFPTKNDLDDHLRQPDVCHITFDQGGADPEDGITQKIIISLEARTLKLKIDNWISLWKLLFPRDPVVPDPTFVPVMEVFDFVAESKKFLAKLRDLLELQYRYVLEGAGQQVDVERKIHQGLDRSTQSIYNWVETVVQDWEQRFTGTGSLFSQPEISNIQPTAEEHWTGAPQLLPPSPALTPTVAPGAETSATAGSRDESPDSTNQSSAAGGSSVRRTNAPKRIRRSDAATKTQIPILIQKARTPQPQNRTPSSSLRRPSGVPVLATQAPGTLPSNAPVQNTRPTFPPQWDCPPVSSPYATQYPVMTSSPGLPPQTHVTAPPQYSTTVPQSPFLPSEPTTPADHAQHQLQQQHVEGLQHDPSTTDPHHSATIRASRFVGATPRTSLTSIWVRENNANRDSAQTLVEAHPPGPCQNLYCPSCSKTLPDGVGHPGMPQSGGGIHHIVGQGGMYEGGHGVMVGPGGYAMHVVGEEHGQYTSQGEWGQYSVNVGVDGGVGLHGGGVGGGMFNHGGMQEGF</sequence>
<feature type="compositionally biased region" description="Polar residues" evidence="2">
    <location>
        <begin position="649"/>
        <end position="663"/>
    </location>
</feature>
<keyword evidence="1" id="KW-0479">Metal-binding</keyword>
<organism evidence="4 5">
    <name type="scientific">Immersiella caudata</name>
    <dbReference type="NCBI Taxonomy" id="314043"/>
    <lineage>
        <taxon>Eukaryota</taxon>
        <taxon>Fungi</taxon>
        <taxon>Dikarya</taxon>
        <taxon>Ascomycota</taxon>
        <taxon>Pezizomycotina</taxon>
        <taxon>Sordariomycetes</taxon>
        <taxon>Sordariomycetidae</taxon>
        <taxon>Sordariales</taxon>
        <taxon>Lasiosphaeriaceae</taxon>
        <taxon>Immersiella</taxon>
    </lineage>
</organism>
<dbReference type="Proteomes" id="UP001175000">
    <property type="component" value="Unassembled WGS sequence"/>
</dbReference>
<feature type="compositionally biased region" description="Polar residues" evidence="2">
    <location>
        <begin position="608"/>
        <end position="623"/>
    </location>
</feature>
<evidence type="ECO:0000256" key="2">
    <source>
        <dbReference type="SAM" id="MobiDB-lite"/>
    </source>
</evidence>
<gene>
    <name evidence="4" type="ORF">B0T14DRAFT_224940</name>
</gene>
<dbReference type="Gene3D" id="3.30.160.60">
    <property type="entry name" value="Classic Zinc Finger"/>
    <property type="match status" value="1"/>
</dbReference>
<comment type="caution">
    <text evidence="4">The sequence shown here is derived from an EMBL/GenBank/DDBJ whole genome shotgun (WGS) entry which is preliminary data.</text>
</comment>
<feature type="compositionally biased region" description="Polar residues" evidence="2">
    <location>
        <begin position="675"/>
        <end position="690"/>
    </location>
</feature>
<dbReference type="PANTHER" id="PTHR38166">
    <property type="entry name" value="C2H2-TYPE DOMAIN-CONTAINING PROTEIN-RELATED"/>
    <property type="match status" value="1"/>
</dbReference>
<dbReference type="PANTHER" id="PTHR38166:SF1">
    <property type="entry name" value="C2H2-TYPE DOMAIN-CONTAINING PROTEIN"/>
    <property type="match status" value="1"/>
</dbReference>
<feature type="compositionally biased region" description="Low complexity" evidence="2">
    <location>
        <begin position="26"/>
        <end position="44"/>
    </location>
</feature>
<evidence type="ECO:0000256" key="1">
    <source>
        <dbReference type="PROSITE-ProRule" id="PRU00042"/>
    </source>
</evidence>
<feature type="compositionally biased region" description="Low complexity" evidence="2">
    <location>
        <begin position="272"/>
        <end position="283"/>
    </location>
</feature>
<proteinExistence type="predicted"/>
<dbReference type="InterPro" id="IPR013087">
    <property type="entry name" value="Znf_C2H2_type"/>
</dbReference>
<feature type="region of interest" description="Disordered" evidence="2">
    <location>
        <begin position="272"/>
        <end position="351"/>
    </location>
</feature>
<accession>A0AA39WRB9</accession>
<feature type="region of interest" description="Disordered" evidence="2">
    <location>
        <begin position="713"/>
        <end position="775"/>
    </location>
</feature>
<dbReference type="AlphaFoldDB" id="A0AA39WRB9"/>
<feature type="domain" description="C2H2-type" evidence="3">
    <location>
        <begin position="400"/>
        <end position="426"/>
    </location>
</feature>
<feature type="compositionally biased region" description="Polar residues" evidence="2">
    <location>
        <begin position="713"/>
        <end position="736"/>
    </location>
</feature>
<reference evidence="4" key="1">
    <citation type="submission" date="2023-06" db="EMBL/GenBank/DDBJ databases">
        <title>Genome-scale phylogeny and comparative genomics of the fungal order Sordariales.</title>
        <authorList>
            <consortium name="Lawrence Berkeley National Laboratory"/>
            <person name="Hensen N."/>
            <person name="Bonometti L."/>
            <person name="Westerberg I."/>
            <person name="Brannstrom I.O."/>
            <person name="Guillou S."/>
            <person name="Cros-Aarteil S."/>
            <person name="Calhoun S."/>
            <person name="Haridas S."/>
            <person name="Kuo A."/>
            <person name="Mondo S."/>
            <person name="Pangilinan J."/>
            <person name="Riley R."/>
            <person name="Labutti K."/>
            <person name="Andreopoulos B."/>
            <person name="Lipzen A."/>
            <person name="Chen C."/>
            <person name="Yanf M."/>
            <person name="Daum C."/>
            <person name="Ng V."/>
            <person name="Clum A."/>
            <person name="Steindorff A."/>
            <person name="Ohm R."/>
            <person name="Martin F."/>
            <person name="Silar P."/>
            <person name="Natvig D."/>
            <person name="Lalanne C."/>
            <person name="Gautier V."/>
            <person name="Ament-Velasquez S.L."/>
            <person name="Kruys A."/>
            <person name="Hutchinson M.I."/>
            <person name="Powell A.J."/>
            <person name="Barry K."/>
            <person name="Miller A.N."/>
            <person name="Grigoriev I.V."/>
            <person name="Debuchy R."/>
            <person name="Gladieux P."/>
            <person name="Thoren M.H."/>
            <person name="Johannesson H."/>
        </authorList>
    </citation>
    <scope>NUCLEOTIDE SEQUENCE</scope>
    <source>
        <strain evidence="4">CBS 606.72</strain>
    </source>
</reference>
<protein>
    <recommendedName>
        <fullName evidence="3">C2H2-type domain-containing protein</fullName>
    </recommendedName>
</protein>
<dbReference type="GO" id="GO:0008270">
    <property type="term" value="F:zinc ion binding"/>
    <property type="evidence" value="ECO:0007669"/>
    <property type="project" value="UniProtKB-KW"/>
</dbReference>
<evidence type="ECO:0000313" key="5">
    <source>
        <dbReference type="Proteomes" id="UP001175000"/>
    </source>
</evidence>
<feature type="compositionally biased region" description="Basic and acidic residues" evidence="2">
    <location>
        <begin position="324"/>
        <end position="333"/>
    </location>
</feature>
<feature type="region of interest" description="Disordered" evidence="2">
    <location>
        <begin position="26"/>
        <end position="99"/>
    </location>
</feature>
<keyword evidence="5" id="KW-1185">Reference proteome</keyword>
<keyword evidence="1" id="KW-0862">Zinc</keyword>
<dbReference type="EMBL" id="JAULSU010000004">
    <property type="protein sequence ID" value="KAK0620170.1"/>
    <property type="molecule type" value="Genomic_DNA"/>
</dbReference>
<feature type="region of interest" description="Disordered" evidence="2">
    <location>
        <begin position="574"/>
        <end position="692"/>
    </location>
</feature>
<feature type="compositionally biased region" description="Acidic residues" evidence="2">
    <location>
        <begin position="313"/>
        <end position="322"/>
    </location>
</feature>
<name>A0AA39WRB9_9PEZI</name>
<evidence type="ECO:0000313" key="4">
    <source>
        <dbReference type="EMBL" id="KAK0620170.1"/>
    </source>
</evidence>
<dbReference type="PROSITE" id="PS50157">
    <property type="entry name" value="ZINC_FINGER_C2H2_2"/>
    <property type="match status" value="1"/>
</dbReference>